<dbReference type="Proteomes" id="UP000264719">
    <property type="component" value="Unassembled WGS sequence"/>
</dbReference>
<keyword evidence="1" id="KW-0472">Membrane</keyword>
<dbReference type="EMBL" id="DMVW01000154">
    <property type="protein sequence ID" value="HAR53356.1"/>
    <property type="molecule type" value="Genomic_DNA"/>
</dbReference>
<organism evidence="2 3">
    <name type="scientific">Roseovarius nubinhibens</name>
    <dbReference type="NCBI Taxonomy" id="314263"/>
    <lineage>
        <taxon>Bacteria</taxon>
        <taxon>Pseudomonadati</taxon>
        <taxon>Pseudomonadota</taxon>
        <taxon>Alphaproteobacteria</taxon>
        <taxon>Rhodobacterales</taxon>
        <taxon>Roseobacteraceae</taxon>
        <taxon>Roseovarius</taxon>
    </lineage>
</organism>
<name>A0A348WFP4_9RHOB</name>
<feature type="transmembrane region" description="Helical" evidence="1">
    <location>
        <begin position="39"/>
        <end position="60"/>
    </location>
</feature>
<protein>
    <submittedName>
        <fullName evidence="2">Uncharacterized protein</fullName>
    </submittedName>
</protein>
<sequence length="169" mass="18964">MQSGIPNLIDALKDGDSGVLLGAAGAGAVVWFAPWPIQWISYLGLVVFVFSGVFLSWKVFDWQLNARGRAQSKRSMSLYLIAGNVNKMESELRLFADSRRGQNAPLAHKLSALYAELRLLGFETPSSPNGDRYWDPKQHIRYFEAISPYLKPSLFKDARRVAKTEIESK</sequence>
<gene>
    <name evidence="2" type="ORF">DCS45_15990</name>
</gene>
<evidence type="ECO:0000256" key="1">
    <source>
        <dbReference type="SAM" id="Phobius"/>
    </source>
</evidence>
<comment type="caution">
    <text evidence="2">The sequence shown here is derived from an EMBL/GenBank/DDBJ whole genome shotgun (WGS) entry which is preliminary data.</text>
</comment>
<keyword evidence="1" id="KW-0812">Transmembrane</keyword>
<reference evidence="2 3" key="1">
    <citation type="journal article" date="2018" name="Nat. Biotechnol.">
        <title>A standardized bacterial taxonomy based on genome phylogeny substantially revises the tree of life.</title>
        <authorList>
            <person name="Parks D.H."/>
            <person name="Chuvochina M."/>
            <person name="Waite D.W."/>
            <person name="Rinke C."/>
            <person name="Skarshewski A."/>
            <person name="Chaumeil P.A."/>
            <person name="Hugenholtz P."/>
        </authorList>
    </citation>
    <scope>NUCLEOTIDE SEQUENCE [LARGE SCALE GENOMIC DNA]</scope>
    <source>
        <strain evidence="2">UBA9169</strain>
    </source>
</reference>
<dbReference type="AlphaFoldDB" id="A0A348WFP4"/>
<keyword evidence="1" id="KW-1133">Transmembrane helix</keyword>
<proteinExistence type="predicted"/>
<accession>A0A348WFP4</accession>
<evidence type="ECO:0000313" key="3">
    <source>
        <dbReference type="Proteomes" id="UP000264719"/>
    </source>
</evidence>
<evidence type="ECO:0000313" key="2">
    <source>
        <dbReference type="EMBL" id="HAR53356.1"/>
    </source>
</evidence>